<evidence type="ECO:0008006" key="4">
    <source>
        <dbReference type="Google" id="ProtNLM"/>
    </source>
</evidence>
<dbReference type="Pfam" id="PF04020">
    <property type="entry name" value="Phage_holin_4_2"/>
    <property type="match status" value="1"/>
</dbReference>
<dbReference type="PANTHER" id="PTHR37309">
    <property type="entry name" value="SLR0284 PROTEIN"/>
    <property type="match status" value="1"/>
</dbReference>
<feature type="transmembrane region" description="Helical" evidence="1">
    <location>
        <begin position="101"/>
        <end position="124"/>
    </location>
</feature>
<evidence type="ECO:0000256" key="1">
    <source>
        <dbReference type="SAM" id="Phobius"/>
    </source>
</evidence>
<accession>A0A1Z3HG23</accession>
<gene>
    <name evidence="2" type="ORF">XM38_001670</name>
</gene>
<dbReference type="KEGG" id="hhg:XM38_001670"/>
<dbReference type="PANTHER" id="PTHR37309:SF1">
    <property type="entry name" value="SLR0284 PROTEIN"/>
    <property type="match status" value="1"/>
</dbReference>
<evidence type="ECO:0000313" key="2">
    <source>
        <dbReference type="EMBL" id="ASC69240.1"/>
    </source>
</evidence>
<keyword evidence="3" id="KW-1185">Reference proteome</keyword>
<sequence length="127" mass="13464">MDFLISFLLSAIITAIALLIIARIPFLGVEVDTFGKALMAGIVFGVLNGLLSILGFLNNPLLALFTLGLSWLLYLILNVIVFGLSALLVEGFRLRKGIWSAVMGAIALSIVNSILSWILGAFGLSAG</sequence>
<dbReference type="STRING" id="1641165.XM38_23520"/>
<name>A0A1Z3HG23_9CYAN</name>
<organism evidence="2 3">
    <name type="scientific">Halomicronema hongdechloris C2206</name>
    <dbReference type="NCBI Taxonomy" id="1641165"/>
    <lineage>
        <taxon>Bacteria</taxon>
        <taxon>Bacillati</taxon>
        <taxon>Cyanobacteriota</taxon>
        <taxon>Cyanophyceae</taxon>
        <taxon>Nodosilineales</taxon>
        <taxon>Nodosilineaceae</taxon>
        <taxon>Halomicronema</taxon>
    </lineage>
</organism>
<dbReference type="EMBL" id="CP021983">
    <property type="protein sequence ID" value="ASC69240.1"/>
    <property type="molecule type" value="Genomic_DNA"/>
</dbReference>
<keyword evidence="1" id="KW-1133">Transmembrane helix</keyword>
<reference evidence="2 3" key="1">
    <citation type="journal article" date="2016" name="Biochim. Biophys. Acta">
        <title>Characterization of red-shifted phycobilisomes isolated from the chlorophyll f-containing cyanobacterium Halomicronema hongdechloris.</title>
        <authorList>
            <person name="Li Y."/>
            <person name="Lin Y."/>
            <person name="Garvey C.J."/>
            <person name="Birch D."/>
            <person name="Corkery R.W."/>
            <person name="Loughlin P.C."/>
            <person name="Scheer H."/>
            <person name="Willows R.D."/>
            <person name="Chen M."/>
        </authorList>
    </citation>
    <scope>NUCLEOTIDE SEQUENCE [LARGE SCALE GENOMIC DNA]</scope>
    <source>
        <strain evidence="2 3">C2206</strain>
    </source>
</reference>
<protein>
    <recommendedName>
        <fullName evidence="4">Phage holin family protein</fullName>
    </recommendedName>
</protein>
<dbReference type="Proteomes" id="UP000191901">
    <property type="component" value="Chromosome"/>
</dbReference>
<feature type="transmembrane region" description="Helical" evidence="1">
    <location>
        <begin position="38"/>
        <end position="57"/>
    </location>
</feature>
<keyword evidence="1" id="KW-0812">Transmembrane</keyword>
<evidence type="ECO:0000313" key="3">
    <source>
        <dbReference type="Proteomes" id="UP000191901"/>
    </source>
</evidence>
<dbReference type="AlphaFoldDB" id="A0A1Z3HG23"/>
<keyword evidence="1" id="KW-0472">Membrane</keyword>
<feature type="transmembrane region" description="Helical" evidence="1">
    <location>
        <begin position="6"/>
        <end position="26"/>
    </location>
</feature>
<dbReference type="RefSeq" id="WP_080813262.1">
    <property type="nucleotide sequence ID" value="NZ_CP021983.2"/>
</dbReference>
<feature type="transmembrane region" description="Helical" evidence="1">
    <location>
        <begin position="63"/>
        <end position="89"/>
    </location>
</feature>
<proteinExistence type="predicted"/>
<dbReference type="InterPro" id="IPR007165">
    <property type="entry name" value="Phage_holin_4_2"/>
</dbReference>